<keyword evidence="11" id="KW-0325">Glycoprotein</keyword>
<dbReference type="PANTHER" id="PTHR48438">
    <property type="entry name" value="ALPHA-(1,3)-FUCOSYLTRANSFERASE C-RELATED"/>
    <property type="match status" value="1"/>
</dbReference>
<comment type="subcellular location">
    <subcellularLocation>
        <location evidence="1 12">Golgi apparatus</location>
        <location evidence="1 12">Golgi stack membrane</location>
        <topology evidence="1 12">Single-pass type II membrane protein</topology>
    </subcellularLocation>
</comment>
<proteinExistence type="inferred from homology"/>
<keyword evidence="5 12" id="KW-0808">Transferase</keyword>
<dbReference type="OrthoDB" id="427096at2759"/>
<comment type="pathway">
    <text evidence="2">Protein modification; protein glycosylation.</text>
</comment>
<dbReference type="PANTHER" id="PTHR48438:SF1">
    <property type="entry name" value="ALPHA-(1,3)-FUCOSYLTRANSFERASE C-RELATED"/>
    <property type="match status" value="1"/>
</dbReference>
<evidence type="ECO:0000256" key="1">
    <source>
        <dbReference type="ARBA" id="ARBA00004447"/>
    </source>
</evidence>
<comment type="similarity">
    <text evidence="3 12">Belongs to the glycosyltransferase 10 family.</text>
</comment>
<accession>A0A2W1BS87</accession>
<evidence type="ECO:0000256" key="8">
    <source>
        <dbReference type="ARBA" id="ARBA00022989"/>
    </source>
</evidence>
<dbReference type="InterPro" id="IPR055270">
    <property type="entry name" value="Glyco_tran_10_C"/>
</dbReference>
<evidence type="ECO:0000313" key="15">
    <source>
        <dbReference type="EMBL" id="PZC77942.1"/>
    </source>
</evidence>
<evidence type="ECO:0000313" key="16">
    <source>
        <dbReference type="Proteomes" id="UP000249218"/>
    </source>
</evidence>
<dbReference type="GO" id="GO:0032580">
    <property type="term" value="C:Golgi cisterna membrane"/>
    <property type="evidence" value="ECO:0007669"/>
    <property type="project" value="UniProtKB-SubCell"/>
</dbReference>
<evidence type="ECO:0000256" key="4">
    <source>
        <dbReference type="ARBA" id="ARBA00022676"/>
    </source>
</evidence>
<evidence type="ECO:0000256" key="10">
    <source>
        <dbReference type="ARBA" id="ARBA00023136"/>
    </source>
</evidence>
<dbReference type="UniPathway" id="UPA00378"/>
<dbReference type="EC" id="2.4.1.-" evidence="12"/>
<evidence type="ECO:0000259" key="13">
    <source>
        <dbReference type="Pfam" id="PF00852"/>
    </source>
</evidence>
<evidence type="ECO:0000256" key="2">
    <source>
        <dbReference type="ARBA" id="ARBA00004922"/>
    </source>
</evidence>
<keyword evidence="16" id="KW-1185">Reference proteome</keyword>
<keyword evidence="4 12" id="KW-0328">Glycosyltransferase</keyword>
<evidence type="ECO:0000256" key="3">
    <source>
        <dbReference type="ARBA" id="ARBA00008919"/>
    </source>
</evidence>
<evidence type="ECO:0000256" key="5">
    <source>
        <dbReference type="ARBA" id="ARBA00022679"/>
    </source>
</evidence>
<dbReference type="Pfam" id="PF17039">
    <property type="entry name" value="Glyco_tran_10_N"/>
    <property type="match status" value="1"/>
</dbReference>
<dbReference type="EMBL" id="KZ149916">
    <property type="protein sequence ID" value="PZC77942.1"/>
    <property type="molecule type" value="Genomic_DNA"/>
</dbReference>
<evidence type="ECO:0000256" key="12">
    <source>
        <dbReference type="RuleBase" id="RU003832"/>
    </source>
</evidence>
<evidence type="ECO:0000256" key="7">
    <source>
        <dbReference type="ARBA" id="ARBA00022968"/>
    </source>
</evidence>
<dbReference type="InterPro" id="IPR031481">
    <property type="entry name" value="Glyco_tran_10_N"/>
</dbReference>
<feature type="transmembrane region" description="Helical" evidence="12">
    <location>
        <begin position="96"/>
        <end position="114"/>
    </location>
</feature>
<dbReference type="SUPFAM" id="SSF53756">
    <property type="entry name" value="UDP-Glycosyltransferase/glycogen phosphorylase"/>
    <property type="match status" value="1"/>
</dbReference>
<dbReference type="Pfam" id="PF00852">
    <property type="entry name" value="Glyco_transf_10"/>
    <property type="match status" value="1"/>
</dbReference>
<reference evidence="15 16" key="1">
    <citation type="journal article" date="2017" name="BMC Biol.">
        <title>Genomic innovations, transcriptional plasticity and gene loss underlying the evolution and divergence of two highly polyphagous and invasive Helicoverpa pest species.</title>
        <authorList>
            <person name="Pearce S.L."/>
            <person name="Clarke D.F."/>
            <person name="East P.D."/>
            <person name="Elfekih S."/>
            <person name="Gordon K.H."/>
            <person name="Jermiin L.S."/>
            <person name="McGaughran A."/>
            <person name="Oakeshott J.G."/>
            <person name="Papanikolaou A."/>
            <person name="Perera O.P."/>
            <person name="Rane R.V."/>
            <person name="Richards S."/>
            <person name="Tay W.T."/>
            <person name="Walsh T.K."/>
            <person name="Anderson A."/>
            <person name="Anderson C.J."/>
            <person name="Asgari S."/>
            <person name="Board P.G."/>
            <person name="Bretschneider A."/>
            <person name="Campbell P.M."/>
            <person name="Chertemps T."/>
            <person name="Christeller J.T."/>
            <person name="Coppin C.W."/>
            <person name="Downes S.J."/>
            <person name="Duan G."/>
            <person name="Farnsworth C.A."/>
            <person name="Good R.T."/>
            <person name="Han L.B."/>
            <person name="Han Y.C."/>
            <person name="Hatje K."/>
            <person name="Horne I."/>
            <person name="Huang Y.P."/>
            <person name="Hughes D.S."/>
            <person name="Jacquin-Joly E."/>
            <person name="James W."/>
            <person name="Jhangiani S."/>
            <person name="Kollmar M."/>
            <person name="Kuwar S.S."/>
            <person name="Li S."/>
            <person name="Liu N.Y."/>
            <person name="Maibeche M.T."/>
            <person name="Miller J.R."/>
            <person name="Montagne N."/>
            <person name="Perry T."/>
            <person name="Qu J."/>
            <person name="Song S.V."/>
            <person name="Sutton G.G."/>
            <person name="Vogel H."/>
            <person name="Walenz B.P."/>
            <person name="Xu W."/>
            <person name="Zhang H.J."/>
            <person name="Zou Z."/>
            <person name="Batterham P."/>
            <person name="Edwards O.R."/>
            <person name="Feyereisen R."/>
            <person name="Gibbs R.A."/>
            <person name="Heckel D.G."/>
            <person name="McGrath A."/>
            <person name="Robin C."/>
            <person name="Scherer S.E."/>
            <person name="Worley K.C."/>
            <person name="Wu Y.D."/>
        </authorList>
    </citation>
    <scope>NUCLEOTIDE SEQUENCE [LARGE SCALE GENOMIC DNA]</scope>
    <source>
        <strain evidence="15">Harm_GR_Male_#8</strain>
        <tissue evidence="15">Whole organism</tissue>
    </source>
</reference>
<organism evidence="15 16">
    <name type="scientific">Helicoverpa armigera</name>
    <name type="common">Cotton bollworm</name>
    <name type="synonym">Heliothis armigera</name>
    <dbReference type="NCBI Taxonomy" id="29058"/>
    <lineage>
        <taxon>Eukaryota</taxon>
        <taxon>Metazoa</taxon>
        <taxon>Ecdysozoa</taxon>
        <taxon>Arthropoda</taxon>
        <taxon>Hexapoda</taxon>
        <taxon>Insecta</taxon>
        <taxon>Pterygota</taxon>
        <taxon>Neoptera</taxon>
        <taxon>Endopterygota</taxon>
        <taxon>Lepidoptera</taxon>
        <taxon>Glossata</taxon>
        <taxon>Ditrysia</taxon>
        <taxon>Noctuoidea</taxon>
        <taxon>Noctuidae</taxon>
        <taxon>Heliothinae</taxon>
        <taxon>Helicoverpa</taxon>
    </lineage>
</organism>
<keyword evidence="8 12" id="KW-1133">Transmembrane helix</keyword>
<name>A0A2W1BS87_HELAM</name>
<evidence type="ECO:0000259" key="14">
    <source>
        <dbReference type="Pfam" id="PF17039"/>
    </source>
</evidence>
<dbReference type="Proteomes" id="UP000249218">
    <property type="component" value="Unassembled WGS sequence"/>
</dbReference>
<gene>
    <name evidence="15" type="primary">HaOG202749</name>
    <name evidence="15" type="ORF">B5X24_HaOG202749</name>
</gene>
<evidence type="ECO:0000256" key="9">
    <source>
        <dbReference type="ARBA" id="ARBA00023034"/>
    </source>
</evidence>
<dbReference type="AlphaFoldDB" id="A0A2W1BS87"/>
<keyword evidence="6 12" id="KW-0812">Transmembrane</keyword>
<evidence type="ECO:0000256" key="6">
    <source>
        <dbReference type="ARBA" id="ARBA00022692"/>
    </source>
</evidence>
<keyword evidence="10 12" id="KW-0472">Membrane</keyword>
<evidence type="ECO:0000256" key="11">
    <source>
        <dbReference type="ARBA" id="ARBA00023180"/>
    </source>
</evidence>
<sequence length="496" mass="58245">MTVREKFLIQRITLIDYCCYSFCLYFFKENVRSYNWLRSYCFRISKIWRLATDAITNATDRCTYTQVLDNEAAEMSRRFPAPCHLQFLKQMRSVKFFCLVCCTSFAFSLLWVQLATRQDQPVTETLIQEAIENVGRDFRYKDVYRKTTALPKDFKYILLWTSSDYSPFYFFGHGQRAFLDRKCSVIKCYVTTDRKFFGGDLTKFDVIAFNGRTMRLSDLPRSRSSNQRYMYVNLESADNFPVCQEQFDSFFNWTSTYRLDSDIPNPYLLIRDSKGKIVGPNRKVQWKKDMESVYDEYAGRIRNKTKAAAWFVSNCRARSGRRGYVKALAGALKTYGLTVDVYGKCGTLNCPKKGPGNCKSLLKKDYFFYLSLENSFSEDYVTEKVLTAVENDVVPIVYGGADYSRFLPPGSYIDGRKQHVMELAATINRLMNSPKDYLEYFRWKPHYTYHESISNENVCNLCEALHDKKKLHNTSIYNEFRSWWHPNYKYRCSKSG</sequence>
<dbReference type="Gene3D" id="3.40.50.11660">
    <property type="entry name" value="Glycosyl transferase family 10, C-terminal domain"/>
    <property type="match status" value="1"/>
</dbReference>
<dbReference type="InterPro" id="IPR001503">
    <property type="entry name" value="Glyco_trans_10"/>
</dbReference>
<keyword evidence="7" id="KW-0735">Signal-anchor</keyword>
<protein>
    <recommendedName>
        <fullName evidence="12">Fucosyltransferase</fullName>
        <ecNumber evidence="12">2.4.1.-</ecNumber>
    </recommendedName>
</protein>
<feature type="domain" description="Fucosyltransferase C-terminal" evidence="13">
    <location>
        <begin position="302"/>
        <end position="483"/>
    </location>
</feature>
<feature type="domain" description="Fucosyltransferase N-terminal" evidence="14">
    <location>
        <begin position="155"/>
        <end position="267"/>
    </location>
</feature>
<dbReference type="GO" id="GO:0008417">
    <property type="term" value="F:fucosyltransferase activity"/>
    <property type="evidence" value="ECO:0007669"/>
    <property type="project" value="InterPro"/>
</dbReference>
<keyword evidence="9 12" id="KW-0333">Golgi apparatus</keyword>
<dbReference type="InterPro" id="IPR038577">
    <property type="entry name" value="GT10-like_C_sf"/>
</dbReference>